<dbReference type="EMBL" id="KV417560">
    <property type="protein sequence ID" value="KZP19791.1"/>
    <property type="molecule type" value="Genomic_DNA"/>
</dbReference>
<name>A0A166IGF9_9AGAM</name>
<keyword evidence="2" id="KW-1185">Reference proteome</keyword>
<organism evidence="1 2">
    <name type="scientific">Athelia psychrophila</name>
    <dbReference type="NCBI Taxonomy" id="1759441"/>
    <lineage>
        <taxon>Eukaryota</taxon>
        <taxon>Fungi</taxon>
        <taxon>Dikarya</taxon>
        <taxon>Basidiomycota</taxon>
        <taxon>Agaricomycotina</taxon>
        <taxon>Agaricomycetes</taxon>
        <taxon>Agaricomycetidae</taxon>
        <taxon>Atheliales</taxon>
        <taxon>Atheliaceae</taxon>
        <taxon>Athelia</taxon>
    </lineage>
</organism>
<evidence type="ECO:0000313" key="1">
    <source>
        <dbReference type="EMBL" id="KZP19791.1"/>
    </source>
</evidence>
<protein>
    <submittedName>
        <fullName evidence="1">Uncharacterized protein</fullName>
    </submittedName>
</protein>
<sequence length="77" mass="8742">MGGSIRYVHFVFASLISAARDLTLSGRRARKKPAKGNVKRDVNVNQVDNDFLSLLSHYCISVHSRAQGQPQERWCQR</sequence>
<proteinExistence type="predicted"/>
<dbReference type="Proteomes" id="UP000076532">
    <property type="component" value="Unassembled WGS sequence"/>
</dbReference>
<dbReference type="AlphaFoldDB" id="A0A166IGF9"/>
<evidence type="ECO:0000313" key="2">
    <source>
        <dbReference type="Proteomes" id="UP000076532"/>
    </source>
</evidence>
<reference evidence="1 2" key="1">
    <citation type="journal article" date="2016" name="Mol. Biol. Evol.">
        <title>Comparative Genomics of Early-Diverging Mushroom-Forming Fungi Provides Insights into the Origins of Lignocellulose Decay Capabilities.</title>
        <authorList>
            <person name="Nagy L.G."/>
            <person name="Riley R."/>
            <person name="Tritt A."/>
            <person name="Adam C."/>
            <person name="Daum C."/>
            <person name="Floudas D."/>
            <person name="Sun H."/>
            <person name="Yadav J.S."/>
            <person name="Pangilinan J."/>
            <person name="Larsson K.H."/>
            <person name="Matsuura K."/>
            <person name="Barry K."/>
            <person name="Labutti K."/>
            <person name="Kuo R."/>
            <person name="Ohm R.A."/>
            <person name="Bhattacharya S.S."/>
            <person name="Shirouzu T."/>
            <person name="Yoshinaga Y."/>
            <person name="Martin F.M."/>
            <person name="Grigoriev I.V."/>
            <person name="Hibbett D.S."/>
        </authorList>
    </citation>
    <scope>NUCLEOTIDE SEQUENCE [LARGE SCALE GENOMIC DNA]</scope>
    <source>
        <strain evidence="1 2">CBS 109695</strain>
    </source>
</reference>
<accession>A0A166IGF9</accession>
<gene>
    <name evidence="1" type="ORF">FIBSPDRAFT_554988</name>
</gene>